<dbReference type="EMBL" id="CP023154">
    <property type="protein sequence ID" value="QEK79228.1"/>
    <property type="molecule type" value="Genomic_DNA"/>
</dbReference>
<dbReference type="Gene3D" id="3.10.20.30">
    <property type="match status" value="1"/>
</dbReference>
<evidence type="ECO:0000313" key="1">
    <source>
        <dbReference type="EMBL" id="QEK79228.1"/>
    </source>
</evidence>
<dbReference type="Proteomes" id="UP000324354">
    <property type="component" value="Chromosome"/>
</dbReference>
<dbReference type="InterPro" id="IPR003749">
    <property type="entry name" value="ThiS/MoaD-like"/>
</dbReference>
<organism evidence="1 2">
    <name type="scientific">Pyrococcus furiosus (strain ATCC 43587 / DSM 3638 / JCM 8422 / Vc1)</name>
    <dbReference type="NCBI Taxonomy" id="186497"/>
    <lineage>
        <taxon>Archaea</taxon>
        <taxon>Methanobacteriati</taxon>
        <taxon>Methanobacteriota</taxon>
        <taxon>Thermococci</taxon>
        <taxon>Thermococcales</taxon>
        <taxon>Thermococcaceae</taxon>
        <taxon>Pyrococcus</taxon>
    </lineage>
</organism>
<dbReference type="InterPro" id="IPR012675">
    <property type="entry name" value="Beta-grasp_dom_sf"/>
</dbReference>
<protein>
    <submittedName>
        <fullName evidence="1">Molybdopterin synthase sulfur carrier subunit</fullName>
    </submittedName>
</protein>
<sequence length="79" mass="8765">MKIKLMGVFAHLAGAEEVEVRIAGKRQVGEVLREVIPRFDEIKEKIIIINGKIAREDAEVSDNDVVKIMPVPSGGLVWI</sequence>
<name>A0A5C0XSK0_PYRFU</name>
<accession>A0A5C0XSK0</accession>
<gene>
    <name evidence="1" type="ORF">PFDSM3638_08100</name>
</gene>
<dbReference type="InterPro" id="IPR016155">
    <property type="entry name" value="Mopterin_synth/thiamin_S_b"/>
</dbReference>
<dbReference type="Pfam" id="PF02597">
    <property type="entry name" value="ThiS"/>
    <property type="match status" value="1"/>
</dbReference>
<evidence type="ECO:0000313" key="2">
    <source>
        <dbReference type="Proteomes" id="UP000324354"/>
    </source>
</evidence>
<proteinExistence type="predicted"/>
<dbReference type="SUPFAM" id="SSF54285">
    <property type="entry name" value="MoaD/ThiS"/>
    <property type="match status" value="1"/>
</dbReference>
<dbReference type="RefSeq" id="WP_011012751.1">
    <property type="nucleotide sequence ID" value="NC_003413.1"/>
</dbReference>
<reference evidence="1 2" key="1">
    <citation type="submission" date="2017-08" db="EMBL/GenBank/DDBJ databases">
        <title>Resequencing and Reannotation of the genome of Pyrococcus furiosus type strain DSM3638.</title>
        <authorList>
            <person name="Reichelt R.M."/>
            <person name="Bunk B."/>
        </authorList>
    </citation>
    <scope>NUCLEOTIDE SEQUENCE [LARGE SCALE GENOMIC DNA]</scope>
    <source>
        <strain evidence="1 2">DSM 3638</strain>
    </source>
</reference>
<dbReference type="GeneID" id="41713429"/>
<dbReference type="GeneID" id="13300686"/>
<dbReference type="OrthoDB" id="98357at2157"/>
<dbReference type="AlphaFoldDB" id="A0A5C0XSK0"/>